<dbReference type="KEGG" id="eva:EIB75_00770"/>
<protein>
    <submittedName>
        <fullName evidence="2">Uncharacterized protein</fullName>
    </submittedName>
</protein>
<proteinExistence type="predicted"/>
<reference evidence="2" key="2">
    <citation type="submission" date="2018-11" db="EMBL/GenBank/DDBJ databases">
        <title>Proposal to divide the Flavobacteriaceae and reorganize its genera based on Amino Acid Identity values calculated from whole genome sequences.</title>
        <authorList>
            <person name="Nicholson A.C."/>
            <person name="Gulvik C.A."/>
            <person name="Whitney A.M."/>
            <person name="Humrighouse B.W."/>
            <person name="Bell M."/>
            <person name="Holmes B."/>
            <person name="Steigerwalt A."/>
            <person name="Villarma A."/>
            <person name="Sheth M."/>
            <person name="Batra D."/>
            <person name="Pryor J."/>
            <person name="Bernardet J.-F."/>
            <person name="Hugo C."/>
            <person name="Kampfer P."/>
            <person name="Newman J."/>
            <person name="Mcquiston J.R."/>
        </authorList>
    </citation>
    <scope>NUCLEOTIDE SEQUENCE [LARGE SCALE GENOMIC DNA]</scope>
    <source>
        <strain evidence="2">H6466</strain>
    </source>
</reference>
<sequence length="83" mass="9442">MNRETHNKELQELFKGEKLNFSYSKGIPSETLINVKRELSRLELGHCFSLGLTKIKKSGEGLSLTFIPSKVSINSIYQNLENN</sequence>
<gene>
    <name evidence="1" type="ORF">EIB75_00770</name>
    <name evidence="2" type="ORF">EIB75_10785</name>
</gene>
<dbReference type="EMBL" id="CP034160">
    <property type="protein sequence ID" value="AZI53874.1"/>
    <property type="molecule type" value="Genomic_DNA"/>
</dbReference>
<dbReference type="EMBL" id="CP034160">
    <property type="protein sequence ID" value="AZI55708.1"/>
    <property type="molecule type" value="Genomic_DNA"/>
</dbReference>
<evidence type="ECO:0000313" key="3">
    <source>
        <dbReference type="Proteomes" id="UP000272316"/>
    </source>
</evidence>
<organism evidence="2 3">
    <name type="scientific">Epilithonimonas vandammei</name>
    <dbReference type="NCBI Taxonomy" id="2487072"/>
    <lineage>
        <taxon>Bacteria</taxon>
        <taxon>Pseudomonadati</taxon>
        <taxon>Bacteroidota</taxon>
        <taxon>Flavobacteriia</taxon>
        <taxon>Flavobacteriales</taxon>
        <taxon>Weeksellaceae</taxon>
        <taxon>Chryseobacterium group</taxon>
        <taxon>Epilithonimonas</taxon>
    </lineage>
</organism>
<dbReference type="AlphaFoldDB" id="A0A3G8ZEV5"/>
<dbReference type="KEGG" id="eva:EIB75_10785"/>
<evidence type="ECO:0000313" key="2">
    <source>
        <dbReference type="EMBL" id="AZI55708.1"/>
    </source>
</evidence>
<name>A0A3G8ZEV5_9FLAO</name>
<evidence type="ECO:0000313" key="1">
    <source>
        <dbReference type="EMBL" id="AZI53874.1"/>
    </source>
</evidence>
<reference evidence="3" key="1">
    <citation type="submission" date="2018-11" db="EMBL/GenBank/DDBJ databases">
        <title>Proposal to divide the Flavobacteriaceae and reorganize its genera based on Amino Acid Identity values calculated from whole genome sequences.</title>
        <authorList>
            <person name="Nicholson A.C."/>
            <person name="Gulvik C.A."/>
            <person name="Whitney A.M."/>
            <person name="Sheth M."/>
            <person name="Batra D."/>
            <person name="Pryor J."/>
            <person name="Bernardet J.-F."/>
            <person name="Hugo C."/>
            <person name="Kampfer P."/>
            <person name="Newman J.D."/>
            <person name="McQuiston J.R."/>
        </authorList>
    </citation>
    <scope>NUCLEOTIDE SEQUENCE [LARGE SCALE GENOMIC DNA]</scope>
    <source>
        <strain evidence="3">H6466</strain>
    </source>
</reference>
<accession>A0A3G8ZEV5</accession>
<dbReference type="RefSeq" id="WP_124985369.1">
    <property type="nucleotide sequence ID" value="NZ_CP034160.1"/>
</dbReference>
<dbReference type="Proteomes" id="UP000272316">
    <property type="component" value="Chromosome"/>
</dbReference>